<sequence>MNDKYHKKCKSIWIRARHNAFAHKVTMERLRLLVWVEESAITLFIIVPIFCISVSLHYATTSTSSPQLMGFSLYTLLAITGIASNVAALYLTMMSKTHQFREKWLQNQKSLSGYQLIAQKVRRLDESELDESEVEYLIRHLEESFETHKSYANEPSDSDFEKGRAYLASLVSYPFSIKKEDFL</sequence>
<keyword evidence="1" id="KW-0472">Membrane</keyword>
<reference evidence="2 3" key="1">
    <citation type="journal article" date="2019" name="Biochem. Eng. J.">
        <title>Metabolic engineering of the marine bacteria Neptunomonas concharum for the production of acetoin and meso-2,3-butanediol from acetate.</title>
        <authorList>
            <person name="Li W."/>
            <person name="Pu N."/>
            <person name="Liu C.-X."/>
            <person name="Yuan Q.-P."/>
            <person name="Li Z.-J."/>
        </authorList>
    </citation>
    <scope>NUCLEOTIDE SEQUENCE [LARGE SCALE GENOMIC DNA]</scope>
    <source>
        <strain evidence="2 3">JCM17730</strain>
    </source>
</reference>
<evidence type="ECO:0000313" key="3">
    <source>
        <dbReference type="Proteomes" id="UP000324760"/>
    </source>
</evidence>
<dbReference type="RefSeq" id="WP_138988354.1">
    <property type="nucleotide sequence ID" value="NZ_CP043869.1"/>
</dbReference>
<keyword evidence="1" id="KW-0812">Transmembrane</keyword>
<organism evidence="2 3">
    <name type="scientific">Neptunomonas concharum</name>
    <dbReference type="NCBI Taxonomy" id="1031538"/>
    <lineage>
        <taxon>Bacteria</taxon>
        <taxon>Pseudomonadati</taxon>
        <taxon>Pseudomonadota</taxon>
        <taxon>Gammaproteobacteria</taxon>
        <taxon>Oceanospirillales</taxon>
        <taxon>Oceanospirillaceae</taxon>
        <taxon>Neptunomonas</taxon>
    </lineage>
</organism>
<dbReference type="KEGG" id="ncu:F0U83_07290"/>
<evidence type="ECO:0008006" key="4">
    <source>
        <dbReference type="Google" id="ProtNLM"/>
    </source>
</evidence>
<protein>
    <recommendedName>
        <fullName evidence="4">SLATT domain-containing protein</fullName>
    </recommendedName>
</protein>
<keyword evidence="1" id="KW-1133">Transmembrane helix</keyword>
<accession>A0A5P1RB64</accession>
<dbReference type="OrthoDB" id="10017816at2"/>
<keyword evidence="3" id="KW-1185">Reference proteome</keyword>
<proteinExistence type="predicted"/>
<dbReference type="EMBL" id="CP043869">
    <property type="protein sequence ID" value="QEQ96526.1"/>
    <property type="molecule type" value="Genomic_DNA"/>
</dbReference>
<dbReference type="AlphaFoldDB" id="A0A5P1RB64"/>
<name>A0A5P1RB64_9GAMM</name>
<evidence type="ECO:0000313" key="2">
    <source>
        <dbReference type="EMBL" id="QEQ96526.1"/>
    </source>
</evidence>
<dbReference type="Proteomes" id="UP000324760">
    <property type="component" value="Chromosome"/>
</dbReference>
<evidence type="ECO:0000256" key="1">
    <source>
        <dbReference type="SAM" id="Phobius"/>
    </source>
</evidence>
<feature type="transmembrane region" description="Helical" evidence="1">
    <location>
        <begin position="32"/>
        <end position="59"/>
    </location>
</feature>
<feature type="transmembrane region" description="Helical" evidence="1">
    <location>
        <begin position="71"/>
        <end position="93"/>
    </location>
</feature>
<gene>
    <name evidence="2" type="ORF">F0U83_07290</name>
</gene>